<proteinExistence type="inferred from homology"/>
<evidence type="ECO:0000256" key="1">
    <source>
        <dbReference type="ARBA" id="ARBA00010617"/>
    </source>
</evidence>
<dbReference type="InterPro" id="IPR001128">
    <property type="entry name" value="Cyt_P450"/>
</dbReference>
<protein>
    <submittedName>
        <fullName evidence="3">Polyketide biosynthesis cytochrome P450 PksS</fullName>
    </submittedName>
</protein>
<dbReference type="SUPFAM" id="SSF48264">
    <property type="entry name" value="Cytochrome P450"/>
    <property type="match status" value="1"/>
</dbReference>
<dbReference type="CDD" id="cd11029">
    <property type="entry name" value="CYP107-like"/>
    <property type="match status" value="1"/>
</dbReference>
<keyword evidence="2" id="KW-0479">Metal-binding</keyword>
<dbReference type="Gene3D" id="1.10.630.10">
    <property type="entry name" value="Cytochrome P450"/>
    <property type="match status" value="1"/>
</dbReference>
<keyword evidence="2" id="KW-0503">Monooxygenase</keyword>
<keyword evidence="4" id="KW-1185">Reference proteome</keyword>
<dbReference type="Pfam" id="PF00067">
    <property type="entry name" value="p450"/>
    <property type="match status" value="1"/>
</dbReference>
<gene>
    <name evidence="3" type="primary">pksS_3</name>
    <name evidence="3" type="ORF">KSB_55090</name>
</gene>
<keyword evidence="2" id="KW-0349">Heme</keyword>
<dbReference type="Proteomes" id="UP000654345">
    <property type="component" value="Unassembled WGS sequence"/>
</dbReference>
<organism evidence="3 4">
    <name type="scientific">Ktedonobacter robiniae</name>
    <dbReference type="NCBI Taxonomy" id="2778365"/>
    <lineage>
        <taxon>Bacteria</taxon>
        <taxon>Bacillati</taxon>
        <taxon>Chloroflexota</taxon>
        <taxon>Ktedonobacteria</taxon>
        <taxon>Ktedonobacterales</taxon>
        <taxon>Ktedonobacteraceae</taxon>
        <taxon>Ktedonobacter</taxon>
    </lineage>
</organism>
<dbReference type="PROSITE" id="PS00086">
    <property type="entry name" value="CYTOCHROME_P450"/>
    <property type="match status" value="1"/>
</dbReference>
<dbReference type="InterPro" id="IPR036396">
    <property type="entry name" value="Cyt_P450_sf"/>
</dbReference>
<dbReference type="InterPro" id="IPR002397">
    <property type="entry name" value="Cyt_P450_B"/>
</dbReference>
<dbReference type="PRINTS" id="PR00385">
    <property type="entry name" value="P450"/>
</dbReference>
<evidence type="ECO:0000313" key="3">
    <source>
        <dbReference type="EMBL" id="GHO57034.1"/>
    </source>
</evidence>
<dbReference type="RefSeq" id="WP_201373477.1">
    <property type="nucleotide sequence ID" value="NZ_BNJG01000002.1"/>
</dbReference>
<evidence type="ECO:0000256" key="2">
    <source>
        <dbReference type="RuleBase" id="RU000461"/>
    </source>
</evidence>
<sequence>MNISDQTTPGEAAFNPFSGDSAALVENPFALFELLRSMGAVVPIPFPLPGMDRQAWAITRMEEVVQVLKDHAHFTVDPSSIGVNSLLGRNTAETSDTPTFFTSKTMLSVDEPDHRRLRLLVSKAFTPRYIESLRPRVQEIADELLDRVQDQGQMDLIKDYAYPLPINVISEMLGVPHADRAQIRVWSEALARGLGIGKRDPEVTTHMRAFGEYVTRLVADKRLQPADDLISHLIVIEEEGDRLSETEMISMLTLLIFAGHETTSNLIGTGTLMLLDHPDQLERLKSDLSLVPAAVEELLRYSGPANIAGPRFATEDIELGGQQIKKGDLIIPFLGSANHDESQFTQPDELDIARTISRHLAFGQGIHTCLGAPLARIEGDIAFTTLLKRMPNLRFSVPRESVAWHYALVSRSVASLPVAF</sequence>
<name>A0ABQ3UW13_9CHLR</name>
<comment type="caution">
    <text evidence="3">The sequence shown here is derived from an EMBL/GenBank/DDBJ whole genome shotgun (WGS) entry which is preliminary data.</text>
</comment>
<dbReference type="PANTHER" id="PTHR46696">
    <property type="entry name" value="P450, PUTATIVE (EUROFUNG)-RELATED"/>
    <property type="match status" value="1"/>
</dbReference>
<comment type="similarity">
    <text evidence="1 2">Belongs to the cytochrome P450 family.</text>
</comment>
<dbReference type="EMBL" id="BNJG01000002">
    <property type="protein sequence ID" value="GHO57034.1"/>
    <property type="molecule type" value="Genomic_DNA"/>
</dbReference>
<keyword evidence="2" id="KW-0560">Oxidoreductase</keyword>
<keyword evidence="2" id="KW-0408">Iron</keyword>
<reference evidence="3 4" key="1">
    <citation type="journal article" date="2021" name="Int. J. Syst. Evol. Microbiol.">
        <title>Reticulibacter mediterranei gen. nov., sp. nov., within the new family Reticulibacteraceae fam. nov., and Ktedonospora formicarum gen. nov., sp. nov., Ktedonobacter robiniae sp. nov., Dictyobacter formicarum sp. nov. and Dictyobacter arantiisoli sp. nov., belonging to the class Ktedonobacteria.</title>
        <authorList>
            <person name="Yabe S."/>
            <person name="Zheng Y."/>
            <person name="Wang C.M."/>
            <person name="Sakai Y."/>
            <person name="Abe K."/>
            <person name="Yokota A."/>
            <person name="Donadio S."/>
            <person name="Cavaletti L."/>
            <person name="Monciardini P."/>
        </authorList>
    </citation>
    <scope>NUCLEOTIDE SEQUENCE [LARGE SCALE GENOMIC DNA]</scope>
    <source>
        <strain evidence="3 4">SOSP1-30</strain>
    </source>
</reference>
<dbReference type="PANTHER" id="PTHR46696:SF1">
    <property type="entry name" value="CYTOCHROME P450 YJIB-RELATED"/>
    <property type="match status" value="1"/>
</dbReference>
<dbReference type="PRINTS" id="PR00359">
    <property type="entry name" value="BP450"/>
</dbReference>
<dbReference type="InterPro" id="IPR017972">
    <property type="entry name" value="Cyt_P450_CS"/>
</dbReference>
<evidence type="ECO:0000313" key="4">
    <source>
        <dbReference type="Proteomes" id="UP000654345"/>
    </source>
</evidence>
<accession>A0ABQ3UW13</accession>